<comment type="subcellular location">
    <subcellularLocation>
        <location evidence="1 7">Cell membrane</location>
        <topology evidence="1 7">Multi-pass membrane protein</topology>
    </subcellularLocation>
</comment>
<dbReference type="CDD" id="cd06261">
    <property type="entry name" value="TM_PBP2"/>
    <property type="match status" value="1"/>
</dbReference>
<evidence type="ECO:0000259" key="8">
    <source>
        <dbReference type="PROSITE" id="PS50928"/>
    </source>
</evidence>
<dbReference type="Pfam" id="PF00528">
    <property type="entry name" value="BPD_transp_1"/>
    <property type="match status" value="1"/>
</dbReference>
<keyword evidence="5 7" id="KW-1133">Transmembrane helix</keyword>
<comment type="similarity">
    <text evidence="7">Belongs to the binding-protein-dependent transport system permease family.</text>
</comment>
<dbReference type="PANTHER" id="PTHR43744:SF12">
    <property type="entry name" value="ABC TRANSPORTER PERMEASE PROTEIN MG189-RELATED"/>
    <property type="match status" value="1"/>
</dbReference>
<feature type="transmembrane region" description="Helical" evidence="7">
    <location>
        <begin position="231"/>
        <end position="255"/>
    </location>
</feature>
<dbReference type="Proteomes" id="UP000292027">
    <property type="component" value="Unassembled WGS sequence"/>
</dbReference>
<reference evidence="9 10" key="1">
    <citation type="journal article" date="2015" name="Stand. Genomic Sci.">
        <title>Genomic Encyclopedia of Bacterial and Archaeal Type Strains, Phase III: the genomes of soil and plant-associated and newly described type strains.</title>
        <authorList>
            <person name="Whitman W.B."/>
            <person name="Woyke T."/>
            <person name="Klenk H.P."/>
            <person name="Zhou Y."/>
            <person name="Lilburn T.G."/>
            <person name="Beck B.J."/>
            <person name="De Vos P."/>
            <person name="Vandamme P."/>
            <person name="Eisen J.A."/>
            <person name="Garrity G."/>
            <person name="Hugenholtz P."/>
            <person name="Kyrpides N.C."/>
        </authorList>
    </citation>
    <scope>NUCLEOTIDE SEQUENCE [LARGE SCALE GENOMIC DNA]</scope>
    <source>
        <strain evidence="9 10">VKM Ac-2540</strain>
    </source>
</reference>
<dbReference type="PROSITE" id="PS50928">
    <property type="entry name" value="ABC_TM1"/>
    <property type="match status" value="1"/>
</dbReference>
<name>A0A4Q7XGC1_9ACTN</name>
<evidence type="ECO:0000256" key="1">
    <source>
        <dbReference type="ARBA" id="ARBA00004651"/>
    </source>
</evidence>
<evidence type="ECO:0000256" key="3">
    <source>
        <dbReference type="ARBA" id="ARBA00022475"/>
    </source>
</evidence>
<dbReference type="InterPro" id="IPR035906">
    <property type="entry name" value="MetI-like_sf"/>
</dbReference>
<proteinExistence type="inferred from homology"/>
<dbReference type="OrthoDB" id="61122at2"/>
<feature type="transmembrane region" description="Helical" evidence="7">
    <location>
        <begin position="132"/>
        <end position="151"/>
    </location>
</feature>
<feature type="transmembrane region" description="Helical" evidence="7">
    <location>
        <begin position="65"/>
        <end position="92"/>
    </location>
</feature>
<dbReference type="SUPFAM" id="SSF161098">
    <property type="entry name" value="MetI-like"/>
    <property type="match status" value="1"/>
</dbReference>
<dbReference type="GO" id="GO:0055085">
    <property type="term" value="P:transmembrane transport"/>
    <property type="evidence" value="ECO:0007669"/>
    <property type="project" value="InterPro"/>
</dbReference>
<organism evidence="9 10">
    <name type="scientific">Kribbella rubisoli</name>
    <dbReference type="NCBI Taxonomy" id="3075929"/>
    <lineage>
        <taxon>Bacteria</taxon>
        <taxon>Bacillati</taxon>
        <taxon>Actinomycetota</taxon>
        <taxon>Actinomycetes</taxon>
        <taxon>Propionibacteriales</taxon>
        <taxon>Kribbellaceae</taxon>
        <taxon>Kribbella</taxon>
    </lineage>
</organism>
<dbReference type="GO" id="GO:0005886">
    <property type="term" value="C:plasma membrane"/>
    <property type="evidence" value="ECO:0007669"/>
    <property type="project" value="UniProtKB-SubCell"/>
</dbReference>
<evidence type="ECO:0000256" key="7">
    <source>
        <dbReference type="RuleBase" id="RU363032"/>
    </source>
</evidence>
<accession>A0A4Q7XGC1</accession>
<dbReference type="Gene3D" id="1.10.3720.10">
    <property type="entry name" value="MetI-like"/>
    <property type="match status" value="1"/>
</dbReference>
<keyword evidence="3" id="KW-1003">Cell membrane</keyword>
<dbReference type="EMBL" id="SHKR01000003">
    <property type="protein sequence ID" value="RZU22304.1"/>
    <property type="molecule type" value="Genomic_DNA"/>
</dbReference>
<feature type="domain" description="ABC transmembrane type-1" evidence="8">
    <location>
        <begin position="64"/>
        <end position="255"/>
    </location>
</feature>
<keyword evidence="4 7" id="KW-0812">Transmembrane</keyword>
<protein>
    <submittedName>
        <fullName evidence="9">Raffinose/stachyose/melibiose transport system permease protein</fullName>
    </submittedName>
</protein>
<evidence type="ECO:0000256" key="6">
    <source>
        <dbReference type="ARBA" id="ARBA00023136"/>
    </source>
</evidence>
<dbReference type="InterPro" id="IPR000515">
    <property type="entry name" value="MetI-like"/>
</dbReference>
<evidence type="ECO:0000313" key="10">
    <source>
        <dbReference type="Proteomes" id="UP000292027"/>
    </source>
</evidence>
<comment type="caution">
    <text evidence="9">The sequence shown here is derived from an EMBL/GenBank/DDBJ whole genome shotgun (WGS) entry which is preliminary data.</text>
</comment>
<evidence type="ECO:0000313" key="9">
    <source>
        <dbReference type="EMBL" id="RZU22304.1"/>
    </source>
</evidence>
<sequence>MISRFERVSNYVIVIALTVGVLFPVAWFVLTSLSPNTSGALDFSNIAWSNFTAAWHDGNLAHSMYASLVITVSAVIGQTILAILSGYAFGVLGVVGERFLFPVILLGMMVSTEVIVIPLYYEFQRIGLTNSWLGLVIIQLGMGVPFGTYWMRATFRALPRSVMDSAAVDGAGVWNTLWRILVPMARPAVLTLVLLSFMWTWNDFFLSLIFLGDPDKQTATVALGAFQGRHVLQVNLMAAGSLIVSLPVVALYLFFQREFISGVMAGAVKE</sequence>
<keyword evidence="6 7" id="KW-0472">Membrane</keyword>
<evidence type="ECO:0000256" key="5">
    <source>
        <dbReference type="ARBA" id="ARBA00022989"/>
    </source>
</evidence>
<feature type="transmembrane region" description="Helical" evidence="7">
    <location>
        <begin position="99"/>
        <end position="120"/>
    </location>
</feature>
<feature type="transmembrane region" description="Helical" evidence="7">
    <location>
        <begin position="188"/>
        <end position="211"/>
    </location>
</feature>
<gene>
    <name evidence="9" type="ORF">EV645_0386</name>
</gene>
<feature type="transmembrane region" description="Helical" evidence="7">
    <location>
        <begin position="12"/>
        <end position="30"/>
    </location>
</feature>
<dbReference type="RefSeq" id="WP_130439086.1">
    <property type="nucleotide sequence ID" value="NZ_SHKR01000003.1"/>
</dbReference>
<keyword evidence="2 7" id="KW-0813">Transport</keyword>
<dbReference type="PANTHER" id="PTHR43744">
    <property type="entry name" value="ABC TRANSPORTER PERMEASE PROTEIN MG189-RELATED-RELATED"/>
    <property type="match status" value="1"/>
</dbReference>
<evidence type="ECO:0000256" key="2">
    <source>
        <dbReference type="ARBA" id="ARBA00022448"/>
    </source>
</evidence>
<keyword evidence="10" id="KW-1185">Reference proteome</keyword>
<evidence type="ECO:0000256" key="4">
    <source>
        <dbReference type="ARBA" id="ARBA00022692"/>
    </source>
</evidence>
<dbReference type="AlphaFoldDB" id="A0A4Q7XGC1"/>